<dbReference type="Gene3D" id="3.90.550.10">
    <property type="entry name" value="Spore Coat Polysaccharide Biosynthesis Protein SpsA, Chain A"/>
    <property type="match status" value="1"/>
</dbReference>
<evidence type="ECO:0000256" key="2">
    <source>
        <dbReference type="ARBA" id="ARBA00006739"/>
    </source>
</evidence>
<keyword evidence="4 6" id="KW-0808">Transferase</keyword>
<evidence type="ECO:0000256" key="3">
    <source>
        <dbReference type="ARBA" id="ARBA00022676"/>
    </source>
</evidence>
<comment type="similarity">
    <text evidence="2">Belongs to the glycosyltransferase 2 family.</text>
</comment>
<dbReference type="SUPFAM" id="SSF53448">
    <property type="entry name" value="Nucleotide-diphospho-sugar transferases"/>
    <property type="match status" value="1"/>
</dbReference>
<dbReference type="RefSeq" id="WP_232549177.1">
    <property type="nucleotide sequence ID" value="NZ_CP115965.1"/>
</dbReference>
<evidence type="ECO:0000256" key="4">
    <source>
        <dbReference type="ARBA" id="ARBA00022679"/>
    </source>
</evidence>
<name>A0ABZ3CA87_9ACTN</name>
<dbReference type="Pfam" id="PF00535">
    <property type="entry name" value="Glycos_transf_2"/>
    <property type="match status" value="1"/>
</dbReference>
<gene>
    <name evidence="6" type="ORF">PCC79_02545</name>
</gene>
<dbReference type="EMBL" id="CP115965">
    <property type="protein sequence ID" value="WZW99104.1"/>
    <property type="molecule type" value="Genomic_DNA"/>
</dbReference>
<reference evidence="6 7" key="1">
    <citation type="journal article" date="2023" name="Environ Microbiome">
        <title>A coral-associated actinobacterium mitigates coral bleaching under heat stress.</title>
        <authorList>
            <person name="Li J."/>
            <person name="Zou Y."/>
            <person name="Li Q."/>
            <person name="Zhang J."/>
            <person name="Bourne D.G."/>
            <person name="Lyu Y."/>
            <person name="Liu C."/>
            <person name="Zhang S."/>
        </authorList>
    </citation>
    <scope>NUCLEOTIDE SEQUENCE [LARGE SCALE GENOMIC DNA]</scope>
    <source>
        <strain evidence="6 7">SCSIO 13291</strain>
    </source>
</reference>
<dbReference type="Proteomes" id="UP001434337">
    <property type="component" value="Chromosome"/>
</dbReference>
<feature type="domain" description="Glycosyltransferase 2-like" evidence="5">
    <location>
        <begin position="17"/>
        <end position="112"/>
    </location>
</feature>
<dbReference type="InterPro" id="IPR029044">
    <property type="entry name" value="Nucleotide-diphossugar_trans"/>
</dbReference>
<organism evidence="6 7">
    <name type="scientific">Propioniciclava soli</name>
    <dbReference type="NCBI Taxonomy" id="2775081"/>
    <lineage>
        <taxon>Bacteria</taxon>
        <taxon>Bacillati</taxon>
        <taxon>Actinomycetota</taxon>
        <taxon>Actinomycetes</taxon>
        <taxon>Propionibacteriales</taxon>
        <taxon>Propionibacteriaceae</taxon>
        <taxon>Propioniciclava</taxon>
    </lineage>
</organism>
<sequence length="307" mass="33145">MSEQPHVTAVLSLFRPPADLPARVADLLEQVDAVVTVDDGPDADASAEVHAALAAAGAEVIVVGANRGIAHALNLGIERARTTRSDTWVLTLDQDSTVPPGYVAAALATFGAAQGAGVRVGAVCPWFLGDAPTPEEGAEHGFSLAFDPITSALLIAPEVVAACGPFRDDYFIDAVDSEYTLRMRRHGWVVVRVPDTRLEHAMGTPRPMRLLGRQLTRGGRPAHVPYQRPFRIFYITRNMIAMSREYGAQFPGWLARRWRAEILHGGVRLLWGPHRSRIARALLAGAWAGVRGRSGPIPPRLARALAV</sequence>
<proteinExistence type="inferred from homology"/>
<dbReference type="PANTHER" id="PTHR43179:SF12">
    <property type="entry name" value="GALACTOFURANOSYLTRANSFERASE GLFT2"/>
    <property type="match status" value="1"/>
</dbReference>
<keyword evidence="3 6" id="KW-0328">Glycosyltransferase</keyword>
<evidence type="ECO:0000259" key="5">
    <source>
        <dbReference type="Pfam" id="PF00535"/>
    </source>
</evidence>
<protein>
    <submittedName>
        <fullName evidence="6">Glycosyltransferase</fullName>
        <ecNumber evidence="6">2.4.-.-</ecNumber>
    </submittedName>
</protein>
<keyword evidence="7" id="KW-1185">Reference proteome</keyword>
<dbReference type="GO" id="GO:0016757">
    <property type="term" value="F:glycosyltransferase activity"/>
    <property type="evidence" value="ECO:0007669"/>
    <property type="project" value="UniProtKB-KW"/>
</dbReference>
<dbReference type="PANTHER" id="PTHR43179">
    <property type="entry name" value="RHAMNOSYLTRANSFERASE WBBL"/>
    <property type="match status" value="1"/>
</dbReference>
<dbReference type="InterPro" id="IPR001173">
    <property type="entry name" value="Glyco_trans_2-like"/>
</dbReference>
<accession>A0ABZ3CA87</accession>
<evidence type="ECO:0000256" key="1">
    <source>
        <dbReference type="ARBA" id="ARBA00004776"/>
    </source>
</evidence>
<comment type="pathway">
    <text evidence="1">Cell wall biogenesis; cell wall polysaccharide biosynthesis.</text>
</comment>
<dbReference type="EC" id="2.4.-.-" evidence="6"/>
<evidence type="ECO:0000313" key="7">
    <source>
        <dbReference type="Proteomes" id="UP001434337"/>
    </source>
</evidence>
<evidence type="ECO:0000313" key="6">
    <source>
        <dbReference type="EMBL" id="WZW99104.1"/>
    </source>
</evidence>